<name>A0A9X2FGP1_9BACT</name>
<organism evidence="2 3">
    <name type="scientific">Aeoliella straminimaris</name>
    <dbReference type="NCBI Taxonomy" id="2954799"/>
    <lineage>
        <taxon>Bacteria</taxon>
        <taxon>Pseudomonadati</taxon>
        <taxon>Planctomycetota</taxon>
        <taxon>Planctomycetia</taxon>
        <taxon>Pirellulales</taxon>
        <taxon>Lacipirellulaceae</taxon>
        <taxon>Aeoliella</taxon>
    </lineage>
</organism>
<feature type="domain" description="DUF5615" evidence="1">
    <location>
        <begin position="2"/>
        <end position="104"/>
    </location>
</feature>
<evidence type="ECO:0000313" key="2">
    <source>
        <dbReference type="EMBL" id="MCO6048038.1"/>
    </source>
</evidence>
<accession>A0A9X2FGP1</accession>
<dbReference type="AlphaFoldDB" id="A0A9X2FGP1"/>
<evidence type="ECO:0000313" key="3">
    <source>
        <dbReference type="Proteomes" id="UP001155241"/>
    </source>
</evidence>
<reference evidence="2" key="1">
    <citation type="submission" date="2022-06" db="EMBL/GenBank/DDBJ databases">
        <title>Aeoliella straminimaris, a novel planctomycete from sediments.</title>
        <authorList>
            <person name="Vitorino I.R."/>
            <person name="Lage O.M."/>
        </authorList>
    </citation>
    <scope>NUCLEOTIDE SEQUENCE</scope>
    <source>
        <strain evidence="2">ICT_H6.2</strain>
    </source>
</reference>
<dbReference type="Proteomes" id="UP001155241">
    <property type="component" value="Unassembled WGS sequence"/>
</dbReference>
<evidence type="ECO:0000259" key="1">
    <source>
        <dbReference type="Pfam" id="PF18480"/>
    </source>
</evidence>
<gene>
    <name evidence="2" type="ORF">NG895_29395</name>
</gene>
<dbReference type="InterPro" id="IPR041049">
    <property type="entry name" value="DUF5615"/>
</dbReference>
<proteinExistence type="predicted"/>
<comment type="caution">
    <text evidence="2">The sequence shown here is derived from an EMBL/GenBank/DDBJ whole genome shotgun (WGS) entry which is preliminary data.</text>
</comment>
<dbReference type="EMBL" id="JAMXLR010000095">
    <property type="protein sequence ID" value="MCO6048038.1"/>
    <property type="molecule type" value="Genomic_DNA"/>
</dbReference>
<protein>
    <submittedName>
        <fullName evidence="2">DUF5615 family PIN-like protein</fullName>
    </submittedName>
</protein>
<keyword evidence="3" id="KW-1185">Reference proteome</keyword>
<sequence>MNLSPDWVDALASQGWDCVHWSSVGDPKAPDQEIIAWALANDRIVFTHDLDFGTLLALTRATGPSVIQVRGQNILPDHMASLVVAALKQHESDLESGALVVVEESKLRVRVLPI</sequence>
<dbReference type="Pfam" id="PF18480">
    <property type="entry name" value="DUF5615"/>
    <property type="match status" value="1"/>
</dbReference>